<name>D9PMK9_9ZZZZ</name>
<reference evidence="1" key="1">
    <citation type="submission" date="2010-07" db="EMBL/GenBank/DDBJ databases">
        <authorList>
            <consortium name="CONSOLIDER consortium CSD2007-00005"/>
            <person name="Guazzaroni M.-E."/>
            <person name="Richter M."/>
            <person name="Garcia-Salamanca A."/>
            <person name="Yarza P."/>
            <person name="Ferrer M."/>
        </authorList>
    </citation>
    <scope>NUCLEOTIDE SEQUENCE</scope>
</reference>
<accession>D9PMK9</accession>
<protein>
    <submittedName>
        <fullName evidence="1">Uncharacterized protein</fullName>
    </submittedName>
</protein>
<proteinExistence type="predicted"/>
<sequence>ALAIENCYNDEDCNQKMTTAGYGHCMDKKVLVVAGECDGFFNQCKKYEYKVYVPTSCEKK</sequence>
<dbReference type="AlphaFoldDB" id="D9PMK9"/>
<feature type="non-terminal residue" evidence="1">
    <location>
        <position position="1"/>
    </location>
</feature>
<gene>
    <name evidence="1" type="ORF">LDC_2787</name>
</gene>
<reference evidence="1" key="2">
    <citation type="journal article" date="2011" name="Microb. Ecol.">
        <title>Taxonomic and Functional Metagenomic Profiling of the Microbial Community in the Anoxic Sediment of a Sub-saline Shallow Lake (Laguna de Carrizo, Central Spain).</title>
        <authorList>
            <person name="Ferrer M."/>
            <person name="Guazzaroni M.E."/>
            <person name="Richter M."/>
            <person name="Garcia-Salamanca A."/>
            <person name="Yarza P."/>
            <person name="Suarez-Suarez A."/>
            <person name="Solano J."/>
            <person name="Alcaide M."/>
            <person name="van Dillewijn P."/>
            <person name="Molina-Henares M.A."/>
            <person name="Lopez-Cortes N."/>
            <person name="Al-Ramahi Y."/>
            <person name="Guerrero C."/>
            <person name="Acosta A."/>
            <person name="de Eugenio L.I."/>
            <person name="Martinez V."/>
            <person name="Marques S."/>
            <person name="Rojo F."/>
            <person name="Santero E."/>
            <person name="Genilloud O."/>
            <person name="Perez-Perez J."/>
            <person name="Rossello-Mora R."/>
            <person name="Ramos J.L."/>
        </authorList>
    </citation>
    <scope>NUCLEOTIDE SEQUENCE</scope>
</reference>
<dbReference type="EMBL" id="ADZX01000849">
    <property type="protein sequence ID" value="EFK95206.1"/>
    <property type="molecule type" value="Genomic_DNA"/>
</dbReference>
<organism evidence="1">
    <name type="scientific">sediment metagenome</name>
    <dbReference type="NCBI Taxonomy" id="749907"/>
    <lineage>
        <taxon>unclassified sequences</taxon>
        <taxon>metagenomes</taxon>
        <taxon>ecological metagenomes</taxon>
    </lineage>
</organism>
<evidence type="ECO:0000313" key="1">
    <source>
        <dbReference type="EMBL" id="EFK95206.1"/>
    </source>
</evidence>
<comment type="caution">
    <text evidence="1">The sequence shown here is derived from an EMBL/GenBank/DDBJ whole genome shotgun (WGS) entry which is preliminary data.</text>
</comment>